<organism evidence="4 5">
    <name type="scientific">Actinopolymorpha rutila</name>
    <dbReference type="NCBI Taxonomy" id="446787"/>
    <lineage>
        <taxon>Bacteria</taxon>
        <taxon>Bacillati</taxon>
        <taxon>Actinomycetota</taxon>
        <taxon>Actinomycetes</taxon>
        <taxon>Propionibacteriales</taxon>
        <taxon>Actinopolymorphaceae</taxon>
        <taxon>Actinopolymorpha</taxon>
    </lineage>
</organism>
<dbReference type="InterPro" id="IPR002938">
    <property type="entry name" value="FAD-bd"/>
</dbReference>
<dbReference type="PANTHER" id="PTHR13789">
    <property type="entry name" value="MONOOXYGENASE"/>
    <property type="match status" value="1"/>
</dbReference>
<dbReference type="InterPro" id="IPR050493">
    <property type="entry name" value="FAD-dep_Monooxygenase_BioMet"/>
</dbReference>
<keyword evidence="1" id="KW-0560">Oxidoreductase</keyword>
<feature type="domain" description="FAD-binding" evidence="3">
    <location>
        <begin position="292"/>
        <end position="355"/>
    </location>
</feature>
<evidence type="ECO:0000256" key="1">
    <source>
        <dbReference type="ARBA" id="ARBA00023002"/>
    </source>
</evidence>
<dbReference type="RefSeq" id="WP_179789517.1">
    <property type="nucleotide sequence ID" value="NZ_BAAARR010000001.1"/>
</dbReference>
<comment type="caution">
    <text evidence="4">The sequence shown here is derived from an EMBL/GenBank/DDBJ whole genome shotgun (WGS) entry which is preliminary data.</text>
</comment>
<dbReference type="NCBIfam" id="NF005720">
    <property type="entry name" value="PRK07538.1"/>
    <property type="match status" value="1"/>
</dbReference>
<dbReference type="SUPFAM" id="SSF51905">
    <property type="entry name" value="FAD/NAD(P)-binding domain"/>
    <property type="match status" value="1"/>
</dbReference>
<dbReference type="Pfam" id="PF01494">
    <property type="entry name" value="FAD_binding_3"/>
    <property type="match status" value="2"/>
</dbReference>
<feature type="domain" description="FAD-binding" evidence="3">
    <location>
        <begin position="2"/>
        <end position="169"/>
    </location>
</feature>
<dbReference type="PRINTS" id="PR00420">
    <property type="entry name" value="RNGMNOXGNASE"/>
</dbReference>
<dbReference type="Proteomes" id="UP000579605">
    <property type="component" value="Unassembled WGS sequence"/>
</dbReference>
<accession>A0A852ZJH1</accession>
<dbReference type="Gene3D" id="3.50.50.60">
    <property type="entry name" value="FAD/NAD(P)-binding domain"/>
    <property type="match status" value="1"/>
</dbReference>
<dbReference type="GO" id="GO:0071949">
    <property type="term" value="F:FAD binding"/>
    <property type="evidence" value="ECO:0007669"/>
    <property type="project" value="InterPro"/>
</dbReference>
<dbReference type="InterPro" id="IPR036188">
    <property type="entry name" value="FAD/NAD-bd_sf"/>
</dbReference>
<dbReference type="GO" id="GO:0004497">
    <property type="term" value="F:monooxygenase activity"/>
    <property type="evidence" value="ECO:0007669"/>
    <property type="project" value="UniProtKB-KW"/>
</dbReference>
<keyword evidence="5" id="KW-1185">Reference proteome</keyword>
<gene>
    <name evidence="4" type="ORF">F4554_004686</name>
</gene>
<name>A0A852ZJH1_9ACTN</name>
<dbReference type="AlphaFoldDB" id="A0A852ZJH1"/>
<evidence type="ECO:0000313" key="4">
    <source>
        <dbReference type="EMBL" id="NYH92048.1"/>
    </source>
</evidence>
<dbReference type="Gene3D" id="3.30.9.30">
    <property type="match status" value="1"/>
</dbReference>
<keyword evidence="2" id="KW-0503">Monooxygenase</keyword>
<reference evidence="4 5" key="1">
    <citation type="submission" date="2020-07" db="EMBL/GenBank/DDBJ databases">
        <title>Sequencing the genomes of 1000 actinobacteria strains.</title>
        <authorList>
            <person name="Klenk H.-P."/>
        </authorList>
    </citation>
    <scope>NUCLEOTIDE SEQUENCE [LARGE SCALE GENOMIC DNA]</scope>
    <source>
        <strain evidence="4 5">DSM 18448</strain>
    </source>
</reference>
<sequence length="421" mass="45107">MKVLIVGGGIGGLTAALSLHAAGVDCEVVEYVVQPRALGVGINLQPHAVRELTDLGLGDALAEIGIPTSRMMYTDRFGGTIVTIPRGRLAGYDWPQYSVHRGELQMMLLEHVRDRLGGISTGLALDSFEQNGTAVTALLRDVRTGERLSKTADVLVGADGLHSTVRARLHPNDGPLLWNGIRMWRGTVEGDPYLDGATMIIAGSNRSAKFVLYPVSARAGARGRALLNWVAEVTLAEPGPAPAADWSRPGRLEDVLPHYDGWRLPGADIAAILAGTERILEYPMVDRDPLPSWGIGRVTLLGDAAHPMYPVGSNGGSQAVLDARVLARELAVTTDPAAGLAAYEEERRPATADLVLAQRELPMEQTIALVTERAPHGFDDIADVLTPEELAGTAGAQRRLSDMDVQALNSRPSWNVVRRTT</sequence>
<proteinExistence type="predicted"/>
<protein>
    <submittedName>
        <fullName evidence="4">2-polyprenyl-6-methoxyphenol hydroxylase-like FAD-dependent oxidoreductase</fullName>
    </submittedName>
</protein>
<dbReference type="PANTHER" id="PTHR13789:SF268">
    <property type="entry name" value="5-METHYLPHENAZINE-1-CARBOXYLATE 1-MONOOXYGENASE"/>
    <property type="match status" value="1"/>
</dbReference>
<dbReference type="EMBL" id="JACBZH010000001">
    <property type="protein sequence ID" value="NYH92048.1"/>
    <property type="molecule type" value="Genomic_DNA"/>
</dbReference>
<evidence type="ECO:0000313" key="5">
    <source>
        <dbReference type="Proteomes" id="UP000579605"/>
    </source>
</evidence>
<evidence type="ECO:0000259" key="3">
    <source>
        <dbReference type="Pfam" id="PF01494"/>
    </source>
</evidence>
<evidence type="ECO:0000256" key="2">
    <source>
        <dbReference type="ARBA" id="ARBA00023033"/>
    </source>
</evidence>
<dbReference type="SUPFAM" id="SSF54373">
    <property type="entry name" value="FAD-linked reductases, C-terminal domain"/>
    <property type="match status" value="1"/>
</dbReference>